<reference evidence="2 3" key="1">
    <citation type="submission" date="2024-01" db="EMBL/GenBank/DDBJ databases">
        <title>The genomes of 5 underutilized Papilionoideae crops provide insights into root nodulation and disease resistanc.</title>
        <authorList>
            <person name="Yuan L."/>
        </authorList>
    </citation>
    <scope>NUCLEOTIDE SEQUENCE [LARGE SCALE GENOMIC DNA]</scope>
    <source>
        <strain evidence="2">ZHUSHIDOU_FW_LH</strain>
        <tissue evidence="2">Leaf</tissue>
    </source>
</reference>
<accession>A0AAN9DZA5</accession>
<sequence length="104" mass="11349">MVEIALEVDKILNKRSLTTNTIPGDANCHSNQVRTSDTTIASTEKDGVPLVKGMKKKDGASRVKGRPKSCVEKKKKHKGTHKNSSLSQNFFSTMPIPTTQVLLA</sequence>
<feature type="region of interest" description="Disordered" evidence="1">
    <location>
        <begin position="54"/>
        <end position="91"/>
    </location>
</feature>
<name>A0AAN9DZA5_CROPI</name>
<dbReference type="AlphaFoldDB" id="A0AAN9DZA5"/>
<evidence type="ECO:0000256" key="1">
    <source>
        <dbReference type="SAM" id="MobiDB-lite"/>
    </source>
</evidence>
<feature type="compositionally biased region" description="Basic residues" evidence="1">
    <location>
        <begin position="63"/>
        <end position="81"/>
    </location>
</feature>
<gene>
    <name evidence="2" type="ORF">RIF29_37975</name>
</gene>
<evidence type="ECO:0000313" key="2">
    <source>
        <dbReference type="EMBL" id="KAK7243186.1"/>
    </source>
</evidence>
<protein>
    <submittedName>
        <fullName evidence="2">Uncharacterized protein</fullName>
    </submittedName>
</protein>
<dbReference type="Proteomes" id="UP001372338">
    <property type="component" value="Unassembled WGS sequence"/>
</dbReference>
<comment type="caution">
    <text evidence="2">The sequence shown here is derived from an EMBL/GenBank/DDBJ whole genome shotgun (WGS) entry which is preliminary data.</text>
</comment>
<organism evidence="2 3">
    <name type="scientific">Crotalaria pallida</name>
    <name type="common">Smooth rattlebox</name>
    <name type="synonym">Crotalaria striata</name>
    <dbReference type="NCBI Taxonomy" id="3830"/>
    <lineage>
        <taxon>Eukaryota</taxon>
        <taxon>Viridiplantae</taxon>
        <taxon>Streptophyta</taxon>
        <taxon>Embryophyta</taxon>
        <taxon>Tracheophyta</taxon>
        <taxon>Spermatophyta</taxon>
        <taxon>Magnoliopsida</taxon>
        <taxon>eudicotyledons</taxon>
        <taxon>Gunneridae</taxon>
        <taxon>Pentapetalae</taxon>
        <taxon>rosids</taxon>
        <taxon>fabids</taxon>
        <taxon>Fabales</taxon>
        <taxon>Fabaceae</taxon>
        <taxon>Papilionoideae</taxon>
        <taxon>50 kb inversion clade</taxon>
        <taxon>genistoids sensu lato</taxon>
        <taxon>core genistoids</taxon>
        <taxon>Crotalarieae</taxon>
        <taxon>Crotalaria</taxon>
    </lineage>
</organism>
<evidence type="ECO:0000313" key="3">
    <source>
        <dbReference type="Proteomes" id="UP001372338"/>
    </source>
</evidence>
<feature type="region of interest" description="Disordered" evidence="1">
    <location>
        <begin position="19"/>
        <end position="38"/>
    </location>
</feature>
<keyword evidence="3" id="KW-1185">Reference proteome</keyword>
<dbReference type="EMBL" id="JAYWIO010000008">
    <property type="protein sequence ID" value="KAK7243186.1"/>
    <property type="molecule type" value="Genomic_DNA"/>
</dbReference>
<proteinExistence type="predicted"/>